<keyword evidence="2" id="KW-1185">Reference proteome</keyword>
<dbReference type="Proteomes" id="UP000707138">
    <property type="component" value="Unassembled WGS sequence"/>
</dbReference>
<protein>
    <recommendedName>
        <fullName evidence="3">EF-hand domain-containing protein</fullName>
    </recommendedName>
</protein>
<feature type="non-terminal residue" evidence="1">
    <location>
        <position position="1"/>
    </location>
</feature>
<evidence type="ECO:0000313" key="2">
    <source>
        <dbReference type="Proteomes" id="UP000707138"/>
    </source>
</evidence>
<dbReference type="EMBL" id="JACJLA010000039">
    <property type="protein sequence ID" value="MBM6913723.1"/>
    <property type="molecule type" value="Genomic_DNA"/>
</dbReference>
<accession>A0ABS2GKD4</accession>
<comment type="caution">
    <text evidence="1">The sequence shown here is derived from an EMBL/GenBank/DDBJ whole genome shotgun (WGS) entry which is preliminary data.</text>
</comment>
<evidence type="ECO:0000313" key="1">
    <source>
        <dbReference type="EMBL" id="MBM6913723.1"/>
    </source>
</evidence>
<proteinExistence type="predicted"/>
<name>A0ABS2GKD4_9FIRM</name>
<organism evidence="1 2">
    <name type="scientific">Veillonella magna</name>
    <dbReference type="NCBI Taxonomy" id="464322"/>
    <lineage>
        <taxon>Bacteria</taxon>
        <taxon>Bacillati</taxon>
        <taxon>Bacillota</taxon>
        <taxon>Negativicutes</taxon>
        <taxon>Veillonellales</taxon>
        <taxon>Veillonellaceae</taxon>
        <taxon>Veillonella</taxon>
    </lineage>
</organism>
<reference evidence="1 2" key="1">
    <citation type="journal article" date="2021" name="Sci. Rep.">
        <title>The distribution of antibiotic resistance genes in chicken gut microbiota commensals.</title>
        <authorList>
            <person name="Juricova H."/>
            <person name="Matiasovicova J."/>
            <person name="Kubasova T."/>
            <person name="Cejkova D."/>
            <person name="Rychlik I."/>
        </authorList>
    </citation>
    <scope>NUCLEOTIDE SEQUENCE [LARGE SCALE GENOMIC DNA]</scope>
    <source>
        <strain evidence="1 2">An537</strain>
    </source>
</reference>
<gene>
    <name evidence="1" type="ORF">H6A01_10440</name>
</gene>
<evidence type="ECO:0008006" key="3">
    <source>
        <dbReference type="Google" id="ProtNLM"/>
    </source>
</evidence>
<sequence>TSKTSGMSISYTPGHAGIVSGGTTKGDIHSQYRSVTSQAGIYAGNDGYDITVKDNTTVTGSVIDSKAASNVNRLTTGSLTMKDIDNEASYAASSRGFNISTAKGTGLNPLGLGKVTTIPVSGDGSSTTRSAIADGIISVAGTRSASDINHNTKEALQTLGQIFDKKKVEEKQELVNLMAKDGYTLIGDISVRKAQEYITKAERAEQQGHPQQAERYREEAKKWSEGGTYKLALHGSFGAVLGAMSGNSGLGGATAATTNEAVQAILGKVQDGEVHKLLSEVVGTIVSGRTGGAIANAATEFNWLTHSDQMALFDDYNAFKDGEISEEEFVRKLAWYNRLMWYEKEHHDVYETDNATSKQLLHRLWWAHETTVQGSETAFSDVMNELICTYVTSKGYGDLFAEAEIEASNRINQERKSYRDQVRGSMREYEESKFINSGEMSSTLSKQQQIDNGYAGAMNMRAGDPVEYTGSFYVANGLYVRDGFIPYNIKILASGGYVDPDSVEVFMSNGKYIAKDRASGISAVISEAQAARIQGASRYEKENDRLARLPNNTSVGMGIDTKYVSVERTTNKSEDGKIYETYEGSIGYSPKILGEDIKYGIPLAVSPYVRSVKNNIIDNNGLDEIKVSLDFSTDILGTGKSISIGTSGEGFTYNNQSYSGISGSFGGSASLKSSYTKELRSPMNVETLKLFNEKYSSFNSSYGKLVLAEVMKNNRWNSLYVNKISQEPIIIINDGKNYHIYDVVTGDNFPISKEVFTRFYERLVISHD</sequence>